<feature type="compositionally biased region" description="Basic residues" evidence="1">
    <location>
        <begin position="1"/>
        <end position="10"/>
    </location>
</feature>
<organism evidence="2 3">
    <name type="scientific">Mortierella alpina</name>
    <name type="common">Oleaginous fungus</name>
    <name type="synonym">Mortierella renispora</name>
    <dbReference type="NCBI Taxonomy" id="64518"/>
    <lineage>
        <taxon>Eukaryota</taxon>
        <taxon>Fungi</taxon>
        <taxon>Fungi incertae sedis</taxon>
        <taxon>Mucoromycota</taxon>
        <taxon>Mortierellomycotina</taxon>
        <taxon>Mortierellomycetes</taxon>
        <taxon>Mortierellales</taxon>
        <taxon>Mortierellaceae</taxon>
        <taxon>Mortierella</taxon>
    </lineage>
</organism>
<keyword evidence="3" id="KW-1185">Reference proteome</keyword>
<protein>
    <submittedName>
        <fullName evidence="2">Uncharacterized protein</fullName>
    </submittedName>
</protein>
<evidence type="ECO:0000256" key="1">
    <source>
        <dbReference type="SAM" id="MobiDB-lite"/>
    </source>
</evidence>
<dbReference type="Gene3D" id="1.10.10.60">
    <property type="entry name" value="Homeodomain-like"/>
    <property type="match status" value="1"/>
</dbReference>
<feature type="compositionally biased region" description="Basic and acidic residues" evidence="1">
    <location>
        <begin position="637"/>
        <end position="651"/>
    </location>
</feature>
<evidence type="ECO:0000313" key="3">
    <source>
        <dbReference type="Proteomes" id="UP000738359"/>
    </source>
</evidence>
<feature type="compositionally biased region" description="Basic and acidic residues" evidence="1">
    <location>
        <begin position="427"/>
        <end position="440"/>
    </location>
</feature>
<feature type="region of interest" description="Disordered" evidence="1">
    <location>
        <begin position="311"/>
        <end position="330"/>
    </location>
</feature>
<comment type="caution">
    <text evidence="2">The sequence shown here is derived from an EMBL/GenBank/DDBJ whole genome shotgun (WGS) entry which is preliminary data.</text>
</comment>
<reference evidence="2" key="1">
    <citation type="journal article" date="2020" name="Fungal Divers.">
        <title>Resolving the Mortierellaceae phylogeny through synthesis of multi-gene phylogenetics and phylogenomics.</title>
        <authorList>
            <person name="Vandepol N."/>
            <person name="Liber J."/>
            <person name="Desiro A."/>
            <person name="Na H."/>
            <person name="Kennedy M."/>
            <person name="Barry K."/>
            <person name="Grigoriev I.V."/>
            <person name="Miller A.N."/>
            <person name="O'Donnell K."/>
            <person name="Stajich J.E."/>
            <person name="Bonito G."/>
        </authorList>
    </citation>
    <scope>NUCLEOTIDE SEQUENCE</scope>
    <source>
        <strain evidence="2">CK1249</strain>
    </source>
</reference>
<dbReference type="OrthoDB" id="5398572at2759"/>
<feature type="compositionally biased region" description="Low complexity" evidence="1">
    <location>
        <begin position="455"/>
        <end position="466"/>
    </location>
</feature>
<feature type="region of interest" description="Disordered" evidence="1">
    <location>
        <begin position="348"/>
        <end position="583"/>
    </location>
</feature>
<sequence>MTRAARKPRATHPSSPATKKTARERLKAQEPPAQELSEEEVFVNALDAWNYVYLNSFLTMKDPIRQLRIEQKELEEQWNRLNRGKDTAFGRDHDFEYLEKQHIFEYGLEEHFMERYNLSVMAHYLFMPELNLKLLENGLVGFVRLFRESLETDAASSNDNEGSFWRTFMQLIMLVMGLRKRQDNGSDLDPREIMENAWIAEGAKYSESMPESTRISQDAMNIMVQVATRAAEDDNRLYGLYQNTMKQLVKHLQDRVQQLQFPADKELINNLAERRTGKTEKLYSAYAASGSDHALLEDLDEGWFEDTEPALKTEDISQSPERRSSSPPLFDNVDWMVKEYATQDFGRAPDVVEDDGDQEFSSDLPADIQDAPTPNEDVKTSVPQHQPSAKKNTGNGKGKGKGKGKGQNQDQSETDQSAAIQDMPATSDHDQHEETDHQHDIAAGSVQDHRSGPDQQQNNGNSSGSRRSLKRDASSVAATTAARSLEERVNRAIGIPEATDELVFGGDSDEEFVPPVPKKRRRNGASPQAEGKQEEAARASKPTVEHQRQRQTSQSPPPTTQHRPAETKTRKKNRPWSTQEEQRLLELVPKFKHSASDKSARKRTVKWSKLKEFDRTHGDVLHYRDQVMLKDKYRDLTDNGQHRQHVSELNRAKMKSTPQHQFPQTGPQL</sequence>
<evidence type="ECO:0000313" key="2">
    <source>
        <dbReference type="EMBL" id="KAF9967329.1"/>
    </source>
</evidence>
<feature type="compositionally biased region" description="Basic and acidic residues" evidence="1">
    <location>
        <begin position="531"/>
        <end position="548"/>
    </location>
</feature>
<feature type="region of interest" description="Disordered" evidence="1">
    <location>
        <begin position="637"/>
        <end position="669"/>
    </location>
</feature>
<dbReference type="AlphaFoldDB" id="A0A9P6M664"/>
<dbReference type="EMBL" id="JAAAHY010000085">
    <property type="protein sequence ID" value="KAF9967329.1"/>
    <property type="molecule type" value="Genomic_DNA"/>
</dbReference>
<feature type="compositionally biased region" description="Polar residues" evidence="1">
    <location>
        <begin position="407"/>
        <end position="419"/>
    </location>
</feature>
<dbReference type="Proteomes" id="UP000738359">
    <property type="component" value="Unassembled WGS sequence"/>
</dbReference>
<feature type="compositionally biased region" description="Basic and acidic residues" evidence="1">
    <location>
        <begin position="311"/>
        <end position="324"/>
    </location>
</feature>
<proteinExistence type="predicted"/>
<feature type="region of interest" description="Disordered" evidence="1">
    <location>
        <begin position="1"/>
        <end position="34"/>
    </location>
</feature>
<accession>A0A9P6M664</accession>
<feature type="compositionally biased region" description="Acidic residues" evidence="1">
    <location>
        <begin position="351"/>
        <end position="360"/>
    </location>
</feature>
<name>A0A9P6M664_MORAP</name>
<feature type="compositionally biased region" description="Polar residues" evidence="1">
    <location>
        <begin position="656"/>
        <end position="669"/>
    </location>
</feature>
<gene>
    <name evidence="2" type="ORF">BGZ70_009954</name>
</gene>